<gene>
    <name evidence="1" type="ORF">CPAG_07658</name>
</gene>
<proteinExistence type="predicted"/>
<protein>
    <submittedName>
        <fullName evidence="1">Uncharacterized protein</fullName>
    </submittedName>
</protein>
<dbReference type="Proteomes" id="UP000054567">
    <property type="component" value="Unassembled WGS sequence"/>
</dbReference>
<organism evidence="1 2">
    <name type="scientific">Coccidioides posadasii RMSCC 3488</name>
    <dbReference type="NCBI Taxonomy" id="454284"/>
    <lineage>
        <taxon>Eukaryota</taxon>
        <taxon>Fungi</taxon>
        <taxon>Dikarya</taxon>
        <taxon>Ascomycota</taxon>
        <taxon>Pezizomycotina</taxon>
        <taxon>Eurotiomycetes</taxon>
        <taxon>Eurotiomycetidae</taxon>
        <taxon>Onygenales</taxon>
        <taxon>Onygenaceae</taxon>
        <taxon>Coccidioides</taxon>
    </lineage>
</organism>
<evidence type="ECO:0000313" key="2">
    <source>
        <dbReference type="Proteomes" id="UP000054567"/>
    </source>
</evidence>
<evidence type="ECO:0000313" key="1">
    <source>
        <dbReference type="EMBL" id="KMM71351.1"/>
    </source>
</evidence>
<accession>A0A0J6FE11</accession>
<reference evidence="2" key="2">
    <citation type="journal article" date="2009" name="Genome Res.">
        <title>Comparative genomic analyses of the human fungal pathogens Coccidioides and their relatives.</title>
        <authorList>
            <person name="Sharpton T.J."/>
            <person name="Stajich J.E."/>
            <person name="Rounsley S.D."/>
            <person name="Gardner M.J."/>
            <person name="Wortman J.R."/>
            <person name="Jordar V.S."/>
            <person name="Maiti R."/>
            <person name="Kodira C.D."/>
            <person name="Neafsey D.E."/>
            <person name="Zeng Q."/>
            <person name="Hung C.-Y."/>
            <person name="McMahan C."/>
            <person name="Muszewska A."/>
            <person name="Grynberg M."/>
            <person name="Mandel M.A."/>
            <person name="Kellner E.M."/>
            <person name="Barker B.M."/>
            <person name="Galgiani J.N."/>
            <person name="Orbach M.J."/>
            <person name="Kirkland T.N."/>
            <person name="Cole G.T."/>
            <person name="Henn M.R."/>
            <person name="Birren B.W."/>
            <person name="Taylor J.W."/>
        </authorList>
    </citation>
    <scope>NUCLEOTIDE SEQUENCE [LARGE SCALE GENOMIC DNA]</scope>
    <source>
        <strain evidence="2">RMSCC 3488</strain>
    </source>
</reference>
<sequence length="135" mass="15417">MPDDDVKDRNTFVQAFSKECISEIEADHKAALELGYVTLMKNNFDAPRVKSYNQGDCLRCQDLHSRHHQFPTIPSRFLENDTLYRLRVNIVICESKSSALIMPSYAVDARSYIVLWNNEIISNVCGSPFMSICPP</sequence>
<dbReference type="AlphaFoldDB" id="A0A0J6FE11"/>
<reference evidence="1 2" key="1">
    <citation type="submission" date="2007-06" db="EMBL/GenBank/DDBJ databases">
        <title>The Genome Sequence of Coccidioides posadasii RMSCC_3488.</title>
        <authorList>
            <consortium name="Coccidioides Genome Resources Consortium"/>
            <consortium name="The Broad Institute Genome Sequencing Platform"/>
            <person name="Henn M.R."/>
            <person name="Sykes S."/>
            <person name="Young S."/>
            <person name="Jaffe D."/>
            <person name="Berlin A."/>
            <person name="Alvarez P."/>
            <person name="Butler J."/>
            <person name="Gnerre S."/>
            <person name="Grabherr M."/>
            <person name="Mauceli E."/>
            <person name="Brockman W."/>
            <person name="Kodira C."/>
            <person name="Alvarado L."/>
            <person name="Zeng Q."/>
            <person name="Crawford M."/>
            <person name="Antoine C."/>
            <person name="Devon K."/>
            <person name="Galgiani J."/>
            <person name="Orsborn K."/>
            <person name="Lewis M.L."/>
            <person name="Nusbaum C."/>
            <person name="Galagan J."/>
            <person name="Birren B."/>
        </authorList>
    </citation>
    <scope>NUCLEOTIDE SEQUENCE [LARGE SCALE GENOMIC DNA]</scope>
    <source>
        <strain evidence="1 2">RMSCC 3488</strain>
    </source>
</reference>
<dbReference type="EMBL" id="DS268113">
    <property type="protein sequence ID" value="KMM71351.1"/>
    <property type="molecule type" value="Genomic_DNA"/>
</dbReference>
<reference evidence="2" key="3">
    <citation type="journal article" date="2010" name="Genome Res.">
        <title>Population genomic sequencing of Coccidioides fungi reveals recent hybridization and transposon control.</title>
        <authorList>
            <person name="Neafsey D.E."/>
            <person name="Barker B.M."/>
            <person name="Sharpton T.J."/>
            <person name="Stajich J.E."/>
            <person name="Park D.J."/>
            <person name="Whiston E."/>
            <person name="Hung C.-Y."/>
            <person name="McMahan C."/>
            <person name="White J."/>
            <person name="Sykes S."/>
            <person name="Heiman D."/>
            <person name="Young S."/>
            <person name="Zeng Q."/>
            <person name="Abouelleil A."/>
            <person name="Aftuck L."/>
            <person name="Bessette D."/>
            <person name="Brown A."/>
            <person name="FitzGerald M."/>
            <person name="Lui A."/>
            <person name="Macdonald J.P."/>
            <person name="Priest M."/>
            <person name="Orbach M.J."/>
            <person name="Galgiani J.N."/>
            <person name="Kirkland T.N."/>
            <person name="Cole G.T."/>
            <person name="Birren B.W."/>
            <person name="Henn M.R."/>
            <person name="Taylor J.W."/>
            <person name="Rounsley S.D."/>
        </authorList>
    </citation>
    <scope>NUCLEOTIDE SEQUENCE [LARGE SCALE GENOMIC DNA]</scope>
    <source>
        <strain evidence="2">RMSCC 3488</strain>
    </source>
</reference>
<name>A0A0J6FE11_COCPO</name>
<dbReference type="VEuPathDB" id="FungiDB:CPAG_07658"/>